<gene>
    <name evidence="1" type="ORF">DXA27_22465</name>
</gene>
<reference evidence="1 2" key="1">
    <citation type="submission" date="2018-08" db="EMBL/GenBank/DDBJ databases">
        <title>A genome reference for cultivated species of the human gut microbiota.</title>
        <authorList>
            <person name="Zou Y."/>
            <person name="Xue W."/>
            <person name="Luo G."/>
        </authorList>
    </citation>
    <scope>NUCLEOTIDE SEQUENCE [LARGE SCALE GENOMIC DNA]</scope>
    <source>
        <strain evidence="1 2">OF01-1</strain>
    </source>
</reference>
<accession>A0A413JSF4</accession>
<dbReference type="AlphaFoldDB" id="A0A413JSF4"/>
<comment type="caution">
    <text evidence="1">The sequence shown here is derived from an EMBL/GenBank/DDBJ whole genome shotgun (WGS) entry which is preliminary data.</text>
</comment>
<proteinExistence type="predicted"/>
<dbReference type="EMBL" id="QSDG01000035">
    <property type="protein sequence ID" value="RGY64092.1"/>
    <property type="molecule type" value="Genomic_DNA"/>
</dbReference>
<organism evidence="1 2">
    <name type="scientific">Bacteroides fragilis</name>
    <dbReference type="NCBI Taxonomy" id="817"/>
    <lineage>
        <taxon>Bacteria</taxon>
        <taxon>Pseudomonadati</taxon>
        <taxon>Bacteroidota</taxon>
        <taxon>Bacteroidia</taxon>
        <taxon>Bacteroidales</taxon>
        <taxon>Bacteroidaceae</taxon>
        <taxon>Bacteroides</taxon>
    </lineage>
</organism>
<sequence>MNKLLMPFMTLVCLLFTACNKDDILPGGPMLWTYEILTPESVEYEGGTVGWIPKECFKANGNEGYIVMTCENFDVLNPISGGSYTYDCGWATLKVEANQLKIHFPRQVAEAPDAYEEITISTNDGKRTASTIICLSRTFKDEGQPDPEPEPLPEEAKFKMKKAYFTPFMHLDTQFPAPLDLVTFRITDINDNYTPLGFPEFTQYYDSIVWSAEGFPHTFRVYESNTTEGGTETHLATEWSSHFFKSGTIKNYLKGYRKGKVEYETSLAVRLYERDFLGIEWGTIVLQSPQNLTTYCLLDTDYEYQVYDIVAKDYNPFSKIIPVNHKQLSDSDFPAAAQKAIKTLMENNIGEGQNAGGKENLFKCLPEEGVKAELYWENKTTRILMLHQLSTDPDDLTQEKYYLHVEPKQ</sequence>
<evidence type="ECO:0000313" key="1">
    <source>
        <dbReference type="EMBL" id="RGY64092.1"/>
    </source>
</evidence>
<dbReference type="PROSITE" id="PS51257">
    <property type="entry name" value="PROKAR_LIPOPROTEIN"/>
    <property type="match status" value="1"/>
</dbReference>
<name>A0A413JSF4_BACFG</name>
<protein>
    <submittedName>
        <fullName evidence="1">Uncharacterized protein</fullName>
    </submittedName>
</protein>
<evidence type="ECO:0000313" key="2">
    <source>
        <dbReference type="Proteomes" id="UP000284614"/>
    </source>
</evidence>
<dbReference type="Proteomes" id="UP000284614">
    <property type="component" value="Unassembled WGS sequence"/>
</dbReference>